<comment type="caution">
    <text evidence="2">The sequence shown here is derived from an EMBL/GenBank/DDBJ whole genome shotgun (WGS) entry which is preliminary data.</text>
</comment>
<dbReference type="AlphaFoldDB" id="A0A7J8WLQ5"/>
<evidence type="ECO:0000313" key="3">
    <source>
        <dbReference type="Proteomes" id="UP000593577"/>
    </source>
</evidence>
<protein>
    <submittedName>
        <fullName evidence="2">Uncharacterized protein</fullName>
    </submittedName>
</protein>
<sequence>MDLLSYLKLFGSNDLEFEGNLDQIFMWIVATNDKAWTPFSSTLPSEFFKDVDSDILEENREENAINDVHNSNDVRFDGNNQKRKTPEARTSHFKTGRKKSS</sequence>
<accession>A0A7J8WLQ5</accession>
<gene>
    <name evidence="2" type="ORF">Goari_017484</name>
</gene>
<organism evidence="2 3">
    <name type="scientific">Gossypium aridum</name>
    <name type="common">American cotton</name>
    <name type="synonym">Erioxylum aridum</name>
    <dbReference type="NCBI Taxonomy" id="34290"/>
    <lineage>
        <taxon>Eukaryota</taxon>
        <taxon>Viridiplantae</taxon>
        <taxon>Streptophyta</taxon>
        <taxon>Embryophyta</taxon>
        <taxon>Tracheophyta</taxon>
        <taxon>Spermatophyta</taxon>
        <taxon>Magnoliopsida</taxon>
        <taxon>eudicotyledons</taxon>
        <taxon>Gunneridae</taxon>
        <taxon>Pentapetalae</taxon>
        <taxon>rosids</taxon>
        <taxon>malvids</taxon>
        <taxon>Malvales</taxon>
        <taxon>Malvaceae</taxon>
        <taxon>Malvoideae</taxon>
        <taxon>Gossypium</taxon>
    </lineage>
</organism>
<feature type="region of interest" description="Disordered" evidence="1">
    <location>
        <begin position="60"/>
        <end position="101"/>
    </location>
</feature>
<dbReference type="EMBL" id="JABFAA010000002">
    <property type="protein sequence ID" value="MBA0675971.1"/>
    <property type="molecule type" value="Genomic_DNA"/>
</dbReference>
<feature type="compositionally biased region" description="Basic residues" evidence="1">
    <location>
        <begin position="91"/>
        <end position="101"/>
    </location>
</feature>
<evidence type="ECO:0000256" key="1">
    <source>
        <dbReference type="SAM" id="MobiDB-lite"/>
    </source>
</evidence>
<evidence type="ECO:0000313" key="2">
    <source>
        <dbReference type="EMBL" id="MBA0675971.1"/>
    </source>
</evidence>
<reference evidence="2 3" key="1">
    <citation type="journal article" date="2019" name="Genome Biol. Evol.">
        <title>Insights into the evolution of the New World diploid cottons (Gossypium, subgenus Houzingenia) based on genome sequencing.</title>
        <authorList>
            <person name="Grover C.E."/>
            <person name="Arick M.A. 2nd"/>
            <person name="Thrash A."/>
            <person name="Conover J.L."/>
            <person name="Sanders W.S."/>
            <person name="Peterson D.G."/>
            <person name="Frelichowski J.E."/>
            <person name="Scheffler J.A."/>
            <person name="Scheffler B.E."/>
            <person name="Wendel J.F."/>
        </authorList>
    </citation>
    <scope>NUCLEOTIDE SEQUENCE [LARGE SCALE GENOMIC DNA]</scope>
    <source>
        <strain evidence="2">185</strain>
        <tissue evidence="2">Leaf</tissue>
    </source>
</reference>
<keyword evidence="3" id="KW-1185">Reference proteome</keyword>
<name>A0A7J8WLQ5_GOSAI</name>
<feature type="non-terminal residue" evidence="2">
    <location>
        <position position="101"/>
    </location>
</feature>
<dbReference type="Proteomes" id="UP000593577">
    <property type="component" value="Unassembled WGS sequence"/>
</dbReference>
<proteinExistence type="predicted"/>